<keyword evidence="1" id="KW-0472">Membrane</keyword>
<feature type="transmembrane region" description="Helical" evidence="1">
    <location>
        <begin position="586"/>
        <end position="606"/>
    </location>
</feature>
<keyword evidence="2" id="KW-0732">Signal</keyword>
<dbReference type="PANTHER" id="PTHR11161:SF70">
    <property type="entry name" value="ACYLTRANSFERASE 3 DOMAIN-CONTAINING PROTEIN"/>
    <property type="match status" value="1"/>
</dbReference>
<reference evidence="5" key="1">
    <citation type="submission" date="2023-03" db="UniProtKB">
        <authorList>
            <consortium name="WormBaseParasite"/>
        </authorList>
    </citation>
    <scope>IDENTIFICATION</scope>
</reference>
<name>A0A9J2P8L1_ASCLU</name>
<dbReference type="PANTHER" id="PTHR11161">
    <property type="entry name" value="O-ACYLTRANSFERASE"/>
    <property type="match status" value="1"/>
</dbReference>
<dbReference type="Pfam" id="PF01757">
    <property type="entry name" value="Acyl_transf_3"/>
    <property type="match status" value="1"/>
</dbReference>
<dbReference type="GO" id="GO:0016747">
    <property type="term" value="F:acyltransferase activity, transferring groups other than amino-acyl groups"/>
    <property type="evidence" value="ECO:0007669"/>
    <property type="project" value="InterPro"/>
</dbReference>
<feature type="transmembrane region" description="Helical" evidence="1">
    <location>
        <begin position="456"/>
        <end position="479"/>
    </location>
</feature>
<feature type="chain" id="PRO_5039935831" evidence="2">
    <location>
        <begin position="17"/>
        <end position="709"/>
    </location>
</feature>
<dbReference type="Proteomes" id="UP000036681">
    <property type="component" value="Unplaced"/>
</dbReference>
<protein>
    <submittedName>
        <fullName evidence="5">Acyltransferase 3 domain-containing protein</fullName>
    </submittedName>
</protein>
<keyword evidence="1" id="KW-0812">Transmembrane</keyword>
<feature type="domain" description="Acyltransferase 3" evidence="3">
    <location>
        <begin position="290"/>
        <end position="667"/>
    </location>
</feature>
<feature type="transmembrane region" description="Helical" evidence="1">
    <location>
        <begin position="430"/>
        <end position="449"/>
    </location>
</feature>
<proteinExistence type="predicted"/>
<evidence type="ECO:0000313" key="4">
    <source>
        <dbReference type="Proteomes" id="UP000036681"/>
    </source>
</evidence>
<feature type="signal peptide" evidence="2">
    <location>
        <begin position="1"/>
        <end position="16"/>
    </location>
</feature>
<accession>A0A9J2P8L1</accession>
<sequence length="709" mass="80502">MWIMLASLLFVGAAVASLTSHTQTSIFRFIHSMAFVNITSSCSNALMEVESHLTYDGAAPIRKEFFVDAFTSGPSNAFASRDLDRWVYRGYGCLEAAGEAAYSKSYSPLAFCFAHSESPNRQTYSICIPMQCYDHRAYLLERWRMMLSKSADSLGAPLCVKSRRDHEWFKSKIRFTMYGLQLALFVLLAISTAYHVRIGDEAREKVLGSYRPEMSTPEAGVIMGKESVPWTPTVPSVQEVPLAGAELLNQVDIGSSPGEQLLLAFSVKTNIPKLTKFPKDPQSTITCLFGIRFLSMIWVVIGHSFAFVQEFKNDLVNNFYNQWITNCSLTVDTFFVIGAALTSFTWFGRIRSGQQQKWASWAYWLRYYRHRVIRLWPAYIYSIMKAGILYTSMHHHGTWPASDPGIQCAKYWWQNLLFVNALLVDSCMPWTWYIGTEFIFYLLSPIFLLSLNHSAAFGFVLTISTVVLSALLTGAGIFIGNYPPTQFFWRQPTTFNGDFVEHHIVMYIKPWYRIGPYAIGLLLGYCLAVWQDRKREAVVCGRLKRNVMWIAAFVAAVVAIFGLYPSLQGWDWPVYHILYGATFRPLFAFAVSWLIFACHTGSGGVINRILSAKFFLPLSNLCYSAYLVHAVFVVYVYLLVPFPLTFTTKWTVFAYCLVQLVLSFLFAMSCTLLAELPAINVERILFADRSAVSSRPSHIQTRSMHPHCD</sequence>
<dbReference type="InterPro" id="IPR002656">
    <property type="entry name" value="Acyl_transf_3_dom"/>
</dbReference>
<dbReference type="InterPro" id="IPR052728">
    <property type="entry name" value="O2_lipid_transport_reg"/>
</dbReference>
<feature type="transmembrane region" description="Helical" evidence="1">
    <location>
        <begin position="618"/>
        <end position="640"/>
    </location>
</feature>
<feature type="transmembrane region" description="Helical" evidence="1">
    <location>
        <begin position="511"/>
        <end position="530"/>
    </location>
</feature>
<feature type="transmembrane region" description="Helical" evidence="1">
    <location>
        <begin position="175"/>
        <end position="196"/>
    </location>
</feature>
<feature type="transmembrane region" description="Helical" evidence="1">
    <location>
        <begin position="328"/>
        <end position="347"/>
    </location>
</feature>
<keyword evidence="1" id="KW-1133">Transmembrane helix</keyword>
<feature type="transmembrane region" description="Helical" evidence="1">
    <location>
        <begin position="375"/>
        <end position="393"/>
    </location>
</feature>
<dbReference type="AlphaFoldDB" id="A0A9J2P8L1"/>
<evidence type="ECO:0000313" key="5">
    <source>
        <dbReference type="WBParaSite" id="ALUE_0000621201-mRNA-1"/>
    </source>
</evidence>
<dbReference type="WBParaSite" id="ALUE_0000621201-mRNA-1">
    <property type="protein sequence ID" value="ALUE_0000621201-mRNA-1"/>
    <property type="gene ID" value="ALUE_0000621201"/>
</dbReference>
<feature type="transmembrane region" description="Helical" evidence="1">
    <location>
        <begin position="546"/>
        <end position="566"/>
    </location>
</feature>
<feature type="transmembrane region" description="Helical" evidence="1">
    <location>
        <begin position="652"/>
        <end position="674"/>
    </location>
</feature>
<evidence type="ECO:0000259" key="3">
    <source>
        <dbReference type="Pfam" id="PF01757"/>
    </source>
</evidence>
<evidence type="ECO:0000256" key="2">
    <source>
        <dbReference type="SAM" id="SignalP"/>
    </source>
</evidence>
<keyword evidence="4" id="KW-1185">Reference proteome</keyword>
<feature type="transmembrane region" description="Helical" evidence="1">
    <location>
        <begin position="285"/>
        <end position="308"/>
    </location>
</feature>
<organism evidence="4 5">
    <name type="scientific">Ascaris lumbricoides</name>
    <name type="common">Giant roundworm</name>
    <dbReference type="NCBI Taxonomy" id="6252"/>
    <lineage>
        <taxon>Eukaryota</taxon>
        <taxon>Metazoa</taxon>
        <taxon>Ecdysozoa</taxon>
        <taxon>Nematoda</taxon>
        <taxon>Chromadorea</taxon>
        <taxon>Rhabditida</taxon>
        <taxon>Spirurina</taxon>
        <taxon>Ascaridomorpha</taxon>
        <taxon>Ascaridoidea</taxon>
        <taxon>Ascarididae</taxon>
        <taxon>Ascaris</taxon>
    </lineage>
</organism>
<evidence type="ECO:0000256" key="1">
    <source>
        <dbReference type="SAM" id="Phobius"/>
    </source>
</evidence>